<dbReference type="InterPro" id="IPR029069">
    <property type="entry name" value="HotDog_dom_sf"/>
</dbReference>
<proteinExistence type="predicted"/>
<dbReference type="SUPFAM" id="SSF54637">
    <property type="entry name" value="Thioesterase/thiol ester dehydrase-isomerase"/>
    <property type="match status" value="1"/>
</dbReference>
<feature type="domain" description="Acyl-CoA thioesterase-like N-terminal HotDog" evidence="1">
    <location>
        <begin position="31"/>
        <end position="108"/>
    </location>
</feature>
<dbReference type="Pfam" id="PF20789">
    <property type="entry name" value="4HBT_3C"/>
    <property type="match status" value="1"/>
</dbReference>
<name>A0ABV6H8W1_9ACTN</name>
<dbReference type="Proteomes" id="UP001589783">
    <property type="component" value="Unassembled WGS sequence"/>
</dbReference>
<comment type="caution">
    <text evidence="3">The sequence shown here is derived from an EMBL/GenBank/DDBJ whole genome shotgun (WGS) entry which is preliminary data.</text>
</comment>
<dbReference type="InterPro" id="IPR042171">
    <property type="entry name" value="Acyl-CoA_hotdog"/>
</dbReference>
<sequence length="264" mass="29019">MTAAAPSYFTRLDDHRFLPTEHAAGAWRDDELHLAPVAGLVIDFLERWRREHAPALEFSRLSIEVLGQIAREQIEVSIEVVRPGRTIELVEATAVIGGRTTIRARGWLLVAADTSMIAGDACEPMPTRAECVDESWLKQWRGGMIASVRAVQSAATVPGRAQVWVTSDLDLIDGEASTALGEYTKYLDLANGISMRADPEEWMYPNVDLTVHLFRQPRGRWLGLDTRVAFGAHGAGLTSSVLHDEQGPVGMLAQSLTLRPLSPQ</sequence>
<evidence type="ECO:0000313" key="3">
    <source>
        <dbReference type="EMBL" id="MFC0315312.1"/>
    </source>
</evidence>
<dbReference type="RefSeq" id="WP_382363889.1">
    <property type="nucleotide sequence ID" value="NZ_JBHLWV010000020.1"/>
</dbReference>
<dbReference type="EMBL" id="JBHLWV010000020">
    <property type="protein sequence ID" value="MFC0315312.1"/>
    <property type="molecule type" value="Genomic_DNA"/>
</dbReference>
<evidence type="ECO:0000259" key="1">
    <source>
        <dbReference type="Pfam" id="PF13622"/>
    </source>
</evidence>
<dbReference type="InterPro" id="IPR049449">
    <property type="entry name" value="TesB_ACOT8-like_N"/>
</dbReference>
<dbReference type="Pfam" id="PF13622">
    <property type="entry name" value="4HBT_3"/>
    <property type="match status" value="1"/>
</dbReference>
<evidence type="ECO:0000259" key="2">
    <source>
        <dbReference type="Pfam" id="PF20789"/>
    </source>
</evidence>
<protein>
    <submittedName>
        <fullName evidence="3">Thioesterase family protein</fullName>
    </submittedName>
</protein>
<accession>A0ABV6H8W1</accession>
<evidence type="ECO:0000313" key="4">
    <source>
        <dbReference type="Proteomes" id="UP001589783"/>
    </source>
</evidence>
<feature type="domain" description="Acyl-CoA thioesterase-like C-terminal" evidence="2">
    <location>
        <begin position="121"/>
        <end position="256"/>
    </location>
</feature>
<reference evidence="3 4" key="1">
    <citation type="submission" date="2024-09" db="EMBL/GenBank/DDBJ databases">
        <authorList>
            <person name="Sun Q."/>
            <person name="Mori K."/>
        </authorList>
    </citation>
    <scope>NUCLEOTIDE SEQUENCE [LARGE SCALE GENOMIC DNA]</scope>
    <source>
        <strain evidence="3 4">CCM 7957</strain>
    </source>
</reference>
<dbReference type="Gene3D" id="2.40.160.210">
    <property type="entry name" value="Acyl-CoA thioesterase, double hotdog domain"/>
    <property type="match status" value="1"/>
</dbReference>
<dbReference type="InterPro" id="IPR049450">
    <property type="entry name" value="ACOT8-like_C"/>
</dbReference>
<keyword evidence="4" id="KW-1185">Reference proteome</keyword>
<organism evidence="3 4">
    <name type="scientific">Gordonia phosphorivorans</name>
    <dbReference type="NCBI Taxonomy" id="1056982"/>
    <lineage>
        <taxon>Bacteria</taxon>
        <taxon>Bacillati</taxon>
        <taxon>Actinomycetota</taxon>
        <taxon>Actinomycetes</taxon>
        <taxon>Mycobacteriales</taxon>
        <taxon>Gordoniaceae</taxon>
        <taxon>Gordonia</taxon>
    </lineage>
</organism>
<gene>
    <name evidence="3" type="ORF">ACFFJD_10655</name>
</gene>